<protein>
    <recommendedName>
        <fullName evidence="3">Cupin 2 conserved barrel domain-containing protein</fullName>
    </recommendedName>
</protein>
<dbReference type="Pfam" id="PF16867">
    <property type="entry name" value="DMSP_lyase"/>
    <property type="match status" value="1"/>
</dbReference>
<dbReference type="InterPro" id="IPR031723">
    <property type="entry name" value="DMSP_lyase"/>
</dbReference>
<dbReference type="InterPro" id="IPR011051">
    <property type="entry name" value="RmlC_Cupin_sf"/>
</dbReference>
<sequence>MNRPHELTDFLHAVHAKLADAPSGAAAEAVDRIFAALQTQGSVEAPQVAPSENGLSDTLSTHFMTALHSAKSGPSEISAIAAAFERLAPLLRWAPKAGSESNPDFHTHHANTAIVGPMGIEKRSDVIVGAGVVAPGTTYPKHSHPPEELYVVLSEGEWYRDERQWYSPGVGGIVYHPQGITHGMRALGPPLLAVWCLYVD</sequence>
<evidence type="ECO:0000313" key="1">
    <source>
        <dbReference type="EMBL" id="ETX03020.1"/>
    </source>
</evidence>
<organism evidence="1 2">
    <name type="scientific">Entotheonella factor</name>
    <dbReference type="NCBI Taxonomy" id="1429438"/>
    <lineage>
        <taxon>Bacteria</taxon>
        <taxon>Pseudomonadati</taxon>
        <taxon>Nitrospinota/Tectimicrobiota group</taxon>
        <taxon>Candidatus Tectimicrobiota</taxon>
        <taxon>Candidatus Entotheonellia</taxon>
        <taxon>Candidatus Entotheonellales</taxon>
        <taxon>Candidatus Entotheonellaceae</taxon>
        <taxon>Candidatus Entotheonella</taxon>
    </lineage>
</organism>
<dbReference type="AlphaFoldDB" id="W4LYK6"/>
<reference evidence="1 2" key="1">
    <citation type="journal article" date="2014" name="Nature">
        <title>An environmental bacterial taxon with a large and distinct metabolic repertoire.</title>
        <authorList>
            <person name="Wilson M.C."/>
            <person name="Mori T."/>
            <person name="Ruckert C."/>
            <person name="Uria A.R."/>
            <person name="Helf M.J."/>
            <person name="Takada K."/>
            <person name="Gernert C."/>
            <person name="Steffens U.A."/>
            <person name="Heycke N."/>
            <person name="Schmitt S."/>
            <person name="Rinke C."/>
            <person name="Helfrich E.J."/>
            <person name="Brachmann A.O."/>
            <person name="Gurgui C."/>
            <person name="Wakimoto T."/>
            <person name="Kracht M."/>
            <person name="Crusemann M."/>
            <person name="Hentschel U."/>
            <person name="Abe I."/>
            <person name="Matsunaga S."/>
            <person name="Kalinowski J."/>
            <person name="Takeyama H."/>
            <person name="Piel J."/>
        </authorList>
    </citation>
    <scope>NUCLEOTIDE SEQUENCE [LARGE SCALE GENOMIC DNA]</scope>
    <source>
        <strain evidence="2">TSY1</strain>
    </source>
</reference>
<proteinExistence type="predicted"/>
<evidence type="ECO:0008006" key="3">
    <source>
        <dbReference type="Google" id="ProtNLM"/>
    </source>
</evidence>
<name>W4LYK6_ENTF1</name>
<dbReference type="Proteomes" id="UP000019141">
    <property type="component" value="Unassembled WGS sequence"/>
</dbReference>
<dbReference type="SUPFAM" id="SSF51182">
    <property type="entry name" value="RmlC-like cupins"/>
    <property type="match status" value="1"/>
</dbReference>
<gene>
    <name evidence="1" type="ORF">ETSY1_01555</name>
</gene>
<evidence type="ECO:0000313" key="2">
    <source>
        <dbReference type="Proteomes" id="UP000019141"/>
    </source>
</evidence>
<accession>W4LYK6</accession>
<dbReference type="EMBL" id="AZHW01000086">
    <property type="protein sequence ID" value="ETX03020.1"/>
    <property type="molecule type" value="Genomic_DNA"/>
</dbReference>
<keyword evidence="2" id="KW-1185">Reference proteome</keyword>
<dbReference type="GO" id="GO:0047869">
    <property type="term" value="F:dimethylpropiothetin dethiomethylase activity"/>
    <property type="evidence" value="ECO:0007669"/>
    <property type="project" value="InterPro"/>
</dbReference>
<dbReference type="Gene3D" id="2.60.120.10">
    <property type="entry name" value="Jelly Rolls"/>
    <property type="match status" value="1"/>
</dbReference>
<comment type="caution">
    <text evidence="1">The sequence shown here is derived from an EMBL/GenBank/DDBJ whole genome shotgun (WGS) entry which is preliminary data.</text>
</comment>
<dbReference type="InterPro" id="IPR014710">
    <property type="entry name" value="RmlC-like_jellyroll"/>
</dbReference>
<dbReference type="HOGENOM" id="CLU_107154_0_0_7"/>